<name>A0A975T149_9ACTN</name>
<reference evidence="4" key="1">
    <citation type="submission" date="2021-06" db="EMBL/GenBank/DDBJ databases">
        <title>Complete genome sequence of Nocardioides sp. G188.</title>
        <authorList>
            <person name="Im W.-T."/>
        </authorList>
    </citation>
    <scope>NUCLEOTIDE SEQUENCE</scope>
    <source>
        <strain evidence="4">G188</strain>
    </source>
</reference>
<dbReference type="InterPro" id="IPR050267">
    <property type="entry name" value="Anti-sigma-factor_SerPK"/>
</dbReference>
<feature type="region of interest" description="Disordered" evidence="1">
    <location>
        <begin position="186"/>
        <end position="215"/>
    </location>
</feature>
<accession>A0A975T149</accession>
<dbReference type="RefSeq" id="WP_216941564.1">
    <property type="nucleotide sequence ID" value="NZ_CP077062.1"/>
</dbReference>
<dbReference type="Pfam" id="PF00989">
    <property type="entry name" value="PAS"/>
    <property type="match status" value="1"/>
</dbReference>
<evidence type="ECO:0000313" key="4">
    <source>
        <dbReference type="EMBL" id="QWZ09718.1"/>
    </source>
</evidence>
<evidence type="ECO:0000313" key="5">
    <source>
        <dbReference type="Proteomes" id="UP000683575"/>
    </source>
</evidence>
<dbReference type="NCBIfam" id="TIGR00229">
    <property type="entry name" value="sensory_box"/>
    <property type="match status" value="1"/>
</dbReference>
<evidence type="ECO:0000256" key="1">
    <source>
        <dbReference type="SAM" id="MobiDB-lite"/>
    </source>
</evidence>
<evidence type="ECO:0000259" key="2">
    <source>
        <dbReference type="Pfam" id="PF00989"/>
    </source>
</evidence>
<dbReference type="InterPro" id="IPR013767">
    <property type="entry name" value="PAS_fold"/>
</dbReference>
<dbReference type="Pfam" id="PF13581">
    <property type="entry name" value="HATPase_c_2"/>
    <property type="match status" value="1"/>
</dbReference>
<dbReference type="PANTHER" id="PTHR35526:SF3">
    <property type="entry name" value="ANTI-SIGMA-F FACTOR RSBW"/>
    <property type="match status" value="1"/>
</dbReference>
<dbReference type="Proteomes" id="UP000683575">
    <property type="component" value="Chromosome"/>
</dbReference>
<protein>
    <submittedName>
        <fullName evidence="4">PAS domain S-box protein</fullName>
    </submittedName>
</protein>
<keyword evidence="5" id="KW-1185">Reference proteome</keyword>
<gene>
    <name evidence="4" type="ORF">KRR39_08260</name>
</gene>
<feature type="domain" description="PAS fold" evidence="2">
    <location>
        <begin position="388"/>
        <end position="475"/>
    </location>
</feature>
<dbReference type="InterPro" id="IPR003594">
    <property type="entry name" value="HATPase_dom"/>
</dbReference>
<organism evidence="4 5">
    <name type="scientific">Nocardioides panacis</name>
    <dbReference type="NCBI Taxonomy" id="2849501"/>
    <lineage>
        <taxon>Bacteria</taxon>
        <taxon>Bacillati</taxon>
        <taxon>Actinomycetota</taxon>
        <taxon>Actinomycetes</taxon>
        <taxon>Propionibacteriales</taxon>
        <taxon>Nocardioidaceae</taxon>
        <taxon>Nocardioides</taxon>
    </lineage>
</organism>
<sequence>MGQHTGRHPKDRWAVWRTLEGLAPVPQTVRMVRSFTRETLHLAGRDDVIDDVTSVVSELVTNAVVHAGTPVDVGVAAAAGVVRGEIVDGSPRAPRTRGYDDTAGTGRGLRLVAALTSDWGVELRPEGKTVWFELHDASSRADPLVPVAPGGQVDGHGLTVQDVSRDVDAWLADFDATHAYLVAGERDEPATEPANSARPPAEPLAEPSAEPSAGPSAGTALVTLVNVPVLLFWAWRQHADALLREHLLVTVEAGSEGDAVAVHAAASDALALLDAAVPPAPSMTTPGEALAAATGPNATAALVELRVTAAERAHFVALDDALEDALAMADEQVLLTPPITPELRSLRRWLCSQVRTQLEGATVRGWDPGRQVSPTGRPVAWDDTRVTGSTAAVVAADDHGRLVAASASAVTLLGYPDRDDLVGRRLVDLIPTRFHQAHLAGLTRHLLTGNGALLDTTVTVPVTCADGHETTVDLTLHEQHTTDGHSVFLAQLAPTS</sequence>
<evidence type="ECO:0000259" key="3">
    <source>
        <dbReference type="Pfam" id="PF13581"/>
    </source>
</evidence>
<feature type="domain" description="Histidine kinase/HSP90-like ATPase" evidence="3">
    <location>
        <begin position="26"/>
        <end position="132"/>
    </location>
</feature>
<dbReference type="KEGG" id="nps:KRR39_08260"/>
<dbReference type="PANTHER" id="PTHR35526">
    <property type="entry name" value="ANTI-SIGMA-F FACTOR RSBW-RELATED"/>
    <property type="match status" value="1"/>
</dbReference>
<dbReference type="AlphaFoldDB" id="A0A975T149"/>
<proteinExistence type="predicted"/>
<feature type="compositionally biased region" description="Low complexity" evidence="1">
    <location>
        <begin position="196"/>
        <end position="215"/>
    </location>
</feature>
<dbReference type="CDD" id="cd00130">
    <property type="entry name" value="PAS"/>
    <property type="match status" value="1"/>
</dbReference>
<dbReference type="GO" id="GO:0006355">
    <property type="term" value="P:regulation of DNA-templated transcription"/>
    <property type="evidence" value="ECO:0007669"/>
    <property type="project" value="InterPro"/>
</dbReference>
<dbReference type="EMBL" id="CP077062">
    <property type="protein sequence ID" value="QWZ09718.1"/>
    <property type="molecule type" value="Genomic_DNA"/>
</dbReference>
<dbReference type="CDD" id="cd16936">
    <property type="entry name" value="HATPase_RsbW-like"/>
    <property type="match status" value="1"/>
</dbReference>
<dbReference type="InterPro" id="IPR000014">
    <property type="entry name" value="PAS"/>
</dbReference>